<evidence type="ECO:0000313" key="1">
    <source>
        <dbReference type="EMBL" id="GAA5814787.1"/>
    </source>
</evidence>
<evidence type="ECO:0000313" key="2">
    <source>
        <dbReference type="Proteomes" id="UP001473302"/>
    </source>
</evidence>
<proteinExistence type="predicted"/>
<sequence length="61" mass="7217">MESRLGEPSGCLKYIINKYKPDNVEYEDVLESEDLIKGCYRSWCYALFKNKELKNIIAFTF</sequence>
<protein>
    <submittedName>
        <fullName evidence="1">Uncharacterized protein</fullName>
    </submittedName>
</protein>
<accession>A0ABP9Z6R8</accession>
<organism evidence="1 2">
    <name type="scientific">Mucor flavus</name>
    <dbReference type="NCBI Taxonomy" id="439312"/>
    <lineage>
        <taxon>Eukaryota</taxon>
        <taxon>Fungi</taxon>
        <taxon>Fungi incertae sedis</taxon>
        <taxon>Mucoromycota</taxon>
        <taxon>Mucoromycotina</taxon>
        <taxon>Mucoromycetes</taxon>
        <taxon>Mucorales</taxon>
        <taxon>Mucorineae</taxon>
        <taxon>Mucoraceae</taxon>
        <taxon>Mucor</taxon>
    </lineage>
</organism>
<gene>
    <name evidence="1" type="ORF">MFLAVUS_008289</name>
</gene>
<reference evidence="1 2" key="1">
    <citation type="submission" date="2024-04" db="EMBL/GenBank/DDBJ databases">
        <title>genome sequences of Mucor flavus KT1a and Helicostylum pulchrum KT1b strains isolated from the surface of a dry-aged beef.</title>
        <authorList>
            <person name="Toyotome T."/>
            <person name="Hosono M."/>
            <person name="Torimaru M."/>
            <person name="Fukuda K."/>
            <person name="Mikami N."/>
        </authorList>
    </citation>
    <scope>NUCLEOTIDE SEQUENCE [LARGE SCALE GENOMIC DNA]</scope>
    <source>
        <strain evidence="1 2">KT1a</strain>
    </source>
</reference>
<dbReference type="Proteomes" id="UP001473302">
    <property type="component" value="Unassembled WGS sequence"/>
</dbReference>
<comment type="caution">
    <text evidence="1">The sequence shown here is derived from an EMBL/GenBank/DDBJ whole genome shotgun (WGS) entry which is preliminary data.</text>
</comment>
<name>A0ABP9Z6R8_9FUNG</name>
<keyword evidence="2" id="KW-1185">Reference proteome</keyword>
<dbReference type="EMBL" id="BAABUK010000022">
    <property type="protein sequence ID" value="GAA5814787.1"/>
    <property type="molecule type" value="Genomic_DNA"/>
</dbReference>